<comment type="similarity">
    <text evidence="4 11">Belongs to the class-III pyridoxal-phosphate-dependent aminotransferase family.</text>
</comment>
<comment type="catalytic activity">
    <reaction evidence="10 12">
        <text>L-2,4-diaminobutanoate + 2-oxoglutarate = L-aspartate 4-semialdehyde + L-glutamate</text>
        <dbReference type="Rhea" id="RHEA:11160"/>
        <dbReference type="ChEBI" id="CHEBI:16810"/>
        <dbReference type="ChEBI" id="CHEBI:29985"/>
        <dbReference type="ChEBI" id="CHEBI:58761"/>
        <dbReference type="ChEBI" id="CHEBI:537519"/>
        <dbReference type="EC" id="2.6.1.76"/>
    </reaction>
</comment>
<dbReference type="EMBL" id="MSZX01000002">
    <property type="protein sequence ID" value="OPA80594.1"/>
    <property type="molecule type" value="Genomic_DNA"/>
</dbReference>
<comment type="function">
    <text evidence="2 12">Catalyzes reversively the conversion of L-aspartate beta-semialdehyde (ASA) to L-2,4-diaminobutyrate (DABA) by transamination with L-glutamate.</text>
</comment>
<dbReference type="GO" id="GO:0047307">
    <property type="term" value="F:diaminobutyrate-pyruvate transaminase activity"/>
    <property type="evidence" value="ECO:0007669"/>
    <property type="project" value="InterPro"/>
</dbReference>
<comment type="cofactor">
    <cofactor evidence="1 12">
        <name>pyridoxal 5'-phosphate</name>
        <dbReference type="ChEBI" id="CHEBI:597326"/>
    </cofactor>
</comment>
<evidence type="ECO:0000256" key="7">
    <source>
        <dbReference type="ARBA" id="ARBA00022576"/>
    </source>
</evidence>
<evidence type="ECO:0000256" key="8">
    <source>
        <dbReference type="ARBA" id="ARBA00022679"/>
    </source>
</evidence>
<dbReference type="InterPro" id="IPR012773">
    <property type="entry name" value="Ectoine_EctB"/>
</dbReference>
<accession>A0A1T2XL52</accession>
<dbReference type="InterPro" id="IPR015424">
    <property type="entry name" value="PyrdxlP-dep_Trfase"/>
</dbReference>
<dbReference type="PANTHER" id="PTHR43552:SF2">
    <property type="entry name" value="DIAMINOBUTYRATE--2-OXOGLUTARATE TRANSAMINASE"/>
    <property type="match status" value="1"/>
</dbReference>
<gene>
    <name evidence="13" type="ORF">BVG16_07710</name>
</gene>
<evidence type="ECO:0000256" key="5">
    <source>
        <dbReference type="ARBA" id="ARBA00013155"/>
    </source>
</evidence>
<dbReference type="SUPFAM" id="SSF53383">
    <property type="entry name" value="PLP-dependent transferases"/>
    <property type="match status" value="1"/>
</dbReference>
<evidence type="ECO:0000256" key="12">
    <source>
        <dbReference type="RuleBase" id="RU365034"/>
    </source>
</evidence>
<proteinExistence type="inferred from homology"/>
<dbReference type="Gene3D" id="3.40.640.10">
    <property type="entry name" value="Type I PLP-dependent aspartate aminotransferase-like (Major domain)"/>
    <property type="match status" value="1"/>
</dbReference>
<dbReference type="PIRSF" id="PIRSF000521">
    <property type="entry name" value="Transaminase_4ab_Lys_Orn"/>
    <property type="match status" value="1"/>
</dbReference>
<evidence type="ECO:0000313" key="13">
    <source>
        <dbReference type="EMBL" id="OPA80594.1"/>
    </source>
</evidence>
<dbReference type="NCBIfam" id="TIGR02407">
    <property type="entry name" value="ectoine_ectB"/>
    <property type="match status" value="1"/>
</dbReference>
<evidence type="ECO:0000256" key="3">
    <source>
        <dbReference type="ARBA" id="ARBA00004946"/>
    </source>
</evidence>
<evidence type="ECO:0000256" key="1">
    <source>
        <dbReference type="ARBA" id="ARBA00001933"/>
    </source>
</evidence>
<keyword evidence="7 12" id="KW-0032">Aminotransferase</keyword>
<sequence length="421" mass="47208">METIFTELESNVRSYCRSFPKVFGKAKMCEMYDEDGQRYLDFFSGAGALNYGHNNPYIKDSLMNYLETDGILHALDMFTEAKRTFLDIFKEYVLNPKGYDYKVMFCGPTGTNSVEAAVKLARKVKGRETIFAFSGAFHGMTLGSLSLTSNIELRKGAGIPLNNVVFMPFPYGFNASFDTIGYIENILNDDHSGIEKPAAIIVETIQAEGGVVVASSDWLKRLRDMCDQHDILLICDEIQVGCGRTGTFFSFERAGIVPDLVTLSKSISGLGLPMSLLLFKSEYDIWNPGEHNGTFRGNQLAFVCGSAALEYMYKEDLLNAVKIKEEFLVNFIEHEILSSYPLLKYRGKGLIYGIDFSRVPEKDVCFKVARKCFERGLIIERAGRNDSVLKILPPLVITLAELKEGLSKVKESIDEVFCDNF</sequence>
<keyword evidence="8 12" id="KW-0808">Transferase</keyword>
<name>A0A1T2XL52_9BACL</name>
<dbReference type="CDD" id="cd00610">
    <property type="entry name" value="OAT_like"/>
    <property type="match status" value="1"/>
</dbReference>
<dbReference type="Proteomes" id="UP000190188">
    <property type="component" value="Unassembled WGS sequence"/>
</dbReference>
<dbReference type="Gene3D" id="3.90.1150.10">
    <property type="entry name" value="Aspartate Aminotransferase, domain 1"/>
    <property type="match status" value="1"/>
</dbReference>
<dbReference type="PROSITE" id="PS00600">
    <property type="entry name" value="AA_TRANSFER_CLASS_3"/>
    <property type="match status" value="1"/>
</dbReference>
<protein>
    <recommendedName>
        <fullName evidence="6 12">Diaminobutyrate--2-oxoglutarate transaminase</fullName>
        <ecNumber evidence="5 12">2.6.1.76</ecNumber>
    </recommendedName>
    <alternativeName>
        <fullName evidence="12">DABA aminotransferase</fullName>
    </alternativeName>
</protein>
<comment type="pathway">
    <text evidence="3 12">Amine and polyamine biosynthesis; ectoine biosynthesis; L-ectoine from L-aspartate 4-semialdehyde: step 1/3.</text>
</comment>
<keyword evidence="14" id="KW-1185">Reference proteome</keyword>
<evidence type="ECO:0000256" key="6">
    <source>
        <dbReference type="ARBA" id="ARBA00014798"/>
    </source>
</evidence>
<reference evidence="13 14" key="1">
    <citation type="submission" date="2017-01" db="EMBL/GenBank/DDBJ databases">
        <title>Genome analysis of Paenibacillus selenitrireducens ES3-24.</title>
        <authorList>
            <person name="Xu D."/>
            <person name="Yao R."/>
            <person name="Zheng S."/>
        </authorList>
    </citation>
    <scope>NUCLEOTIDE SEQUENCE [LARGE SCALE GENOMIC DNA]</scope>
    <source>
        <strain evidence="13 14">ES3-24</strain>
    </source>
</reference>
<dbReference type="GO" id="GO:0045303">
    <property type="term" value="F:diaminobutyrate-2-oxoglutarate transaminase activity"/>
    <property type="evidence" value="ECO:0007669"/>
    <property type="project" value="UniProtKB-EC"/>
</dbReference>
<evidence type="ECO:0000256" key="9">
    <source>
        <dbReference type="ARBA" id="ARBA00022898"/>
    </source>
</evidence>
<dbReference type="NCBIfam" id="NF006733">
    <property type="entry name" value="PRK09264.1"/>
    <property type="match status" value="1"/>
</dbReference>
<dbReference type="OrthoDB" id="9807885at2"/>
<organism evidence="13 14">
    <name type="scientific">Paenibacillus selenitireducens</name>
    <dbReference type="NCBI Taxonomy" id="1324314"/>
    <lineage>
        <taxon>Bacteria</taxon>
        <taxon>Bacillati</taxon>
        <taxon>Bacillota</taxon>
        <taxon>Bacilli</taxon>
        <taxon>Bacillales</taxon>
        <taxon>Paenibacillaceae</taxon>
        <taxon>Paenibacillus</taxon>
    </lineage>
</organism>
<evidence type="ECO:0000256" key="2">
    <source>
        <dbReference type="ARBA" id="ARBA00002189"/>
    </source>
</evidence>
<evidence type="ECO:0000256" key="4">
    <source>
        <dbReference type="ARBA" id="ARBA00008954"/>
    </source>
</evidence>
<dbReference type="InterPro" id="IPR015422">
    <property type="entry name" value="PyrdxlP-dep_Trfase_small"/>
</dbReference>
<dbReference type="PANTHER" id="PTHR43552">
    <property type="entry name" value="DIAMINOBUTYRATE--2-OXOGLUTARATE AMINOTRANSFERASE"/>
    <property type="match status" value="1"/>
</dbReference>
<dbReference type="UniPathway" id="UPA00067">
    <property type="reaction ID" value="UER00121"/>
</dbReference>
<comment type="caution">
    <text evidence="13">The sequence shown here is derived from an EMBL/GenBank/DDBJ whole genome shotgun (WGS) entry which is preliminary data.</text>
</comment>
<dbReference type="InterPro" id="IPR005814">
    <property type="entry name" value="Aminotrans_3"/>
</dbReference>
<dbReference type="Pfam" id="PF00202">
    <property type="entry name" value="Aminotran_3"/>
    <property type="match status" value="1"/>
</dbReference>
<dbReference type="GO" id="GO:0030170">
    <property type="term" value="F:pyridoxal phosphate binding"/>
    <property type="evidence" value="ECO:0007669"/>
    <property type="project" value="InterPro"/>
</dbReference>
<evidence type="ECO:0000256" key="10">
    <source>
        <dbReference type="ARBA" id="ARBA00049111"/>
    </source>
</evidence>
<dbReference type="InterPro" id="IPR004637">
    <property type="entry name" value="Dat"/>
</dbReference>
<dbReference type="NCBIfam" id="TIGR00709">
    <property type="entry name" value="dat"/>
    <property type="match status" value="1"/>
</dbReference>
<dbReference type="RefSeq" id="WP_078497935.1">
    <property type="nucleotide sequence ID" value="NZ_MSZX01000002.1"/>
</dbReference>
<keyword evidence="9 11" id="KW-0663">Pyridoxal phosphate</keyword>
<dbReference type="GO" id="GO:0019491">
    <property type="term" value="P:ectoine biosynthetic process"/>
    <property type="evidence" value="ECO:0007669"/>
    <property type="project" value="UniProtKB-UniPathway"/>
</dbReference>
<dbReference type="InterPro" id="IPR049704">
    <property type="entry name" value="Aminotrans_3_PPA_site"/>
</dbReference>
<dbReference type="EC" id="2.6.1.76" evidence="5 12"/>
<evidence type="ECO:0000313" key="14">
    <source>
        <dbReference type="Proteomes" id="UP000190188"/>
    </source>
</evidence>
<dbReference type="STRING" id="1324314.BVG16_07710"/>
<dbReference type="InterPro" id="IPR015421">
    <property type="entry name" value="PyrdxlP-dep_Trfase_major"/>
</dbReference>
<dbReference type="AlphaFoldDB" id="A0A1T2XL52"/>
<evidence type="ECO:0000256" key="11">
    <source>
        <dbReference type="RuleBase" id="RU003560"/>
    </source>
</evidence>